<dbReference type="SUPFAM" id="SSF101887">
    <property type="entry name" value="Apyrase"/>
    <property type="match status" value="2"/>
</dbReference>
<dbReference type="AlphaFoldDB" id="A0A0N4XT64"/>
<evidence type="ECO:0000256" key="4">
    <source>
        <dbReference type="ARBA" id="ARBA00022837"/>
    </source>
</evidence>
<accession>A0A0N4XT64</accession>
<comment type="cofactor">
    <cofactor evidence="1 6">
        <name>Ca(2+)</name>
        <dbReference type="ChEBI" id="CHEBI:29108"/>
    </cofactor>
</comment>
<dbReference type="Gene3D" id="2.120.10.100">
    <property type="entry name" value="Apyrase"/>
    <property type="match status" value="2"/>
</dbReference>
<keyword evidence="4 6" id="KW-0106">Calcium</keyword>
<protein>
    <submittedName>
        <fullName evidence="9">Soluble calcium-activated nucleotidase 1 (inferred by orthology to a human protein)</fullName>
    </submittedName>
</protein>
<evidence type="ECO:0000256" key="5">
    <source>
        <dbReference type="ARBA" id="ARBA00025738"/>
    </source>
</evidence>
<gene>
    <name evidence="7" type="ORF">NBR_LOCUS5762</name>
</gene>
<dbReference type="WBParaSite" id="NBR_0000576101-mRNA-1">
    <property type="protein sequence ID" value="NBR_0000576101-mRNA-1"/>
    <property type="gene ID" value="NBR_0000576101"/>
</dbReference>
<dbReference type="GO" id="GO:0004382">
    <property type="term" value="F:GDP phosphatase activity"/>
    <property type="evidence" value="ECO:0007669"/>
    <property type="project" value="TreeGrafter"/>
</dbReference>
<keyword evidence="2 6" id="KW-0479">Metal-binding</keyword>
<dbReference type="InterPro" id="IPR036258">
    <property type="entry name" value="Apyrase_sf"/>
</dbReference>
<evidence type="ECO:0000256" key="3">
    <source>
        <dbReference type="ARBA" id="ARBA00022801"/>
    </source>
</evidence>
<sequence>METGALQVSVEWSEGLEELILNKTRLKGSKGFEGKQLLVHEKSGKVYEIVGDKAFVRQNLNKPDLQKIAPKWWTVKDGNLYVGSTGMRQGNNTHVVKRVSSDGKVVEDLDWTEEYYRIRKGAGYGRPEGKNVIYERYDVILAELIKSSKFCGMWKWVGDMRDRLLFRSIWSFGGLLWSPTPPSTGGARVLLTADADLQNVEVLDIRSASDRTRGFRDFVFLPKTFETVIVALKVTDVPKEDATCFITVLDIFGNVILDDVPIPGDYQFKGLYLSE</sequence>
<evidence type="ECO:0000256" key="1">
    <source>
        <dbReference type="ARBA" id="ARBA00001913"/>
    </source>
</evidence>
<dbReference type="EMBL" id="UYSL01019757">
    <property type="protein sequence ID" value="VDL69351.1"/>
    <property type="molecule type" value="Genomic_DNA"/>
</dbReference>
<comment type="similarity">
    <text evidence="5">Belongs to the apyrase family.</text>
</comment>
<dbReference type="STRING" id="27835.A0A0N4XT64"/>
<dbReference type="GO" id="GO:0005509">
    <property type="term" value="F:calcium ion binding"/>
    <property type="evidence" value="ECO:0007669"/>
    <property type="project" value="InterPro"/>
</dbReference>
<dbReference type="InterPro" id="IPR009283">
    <property type="entry name" value="Apyrase"/>
</dbReference>
<dbReference type="GO" id="GO:0045134">
    <property type="term" value="F:UDP phosphatase activity"/>
    <property type="evidence" value="ECO:0007669"/>
    <property type="project" value="TreeGrafter"/>
</dbReference>
<evidence type="ECO:0000313" key="8">
    <source>
        <dbReference type="Proteomes" id="UP000271162"/>
    </source>
</evidence>
<feature type="binding site" evidence="6">
    <location>
        <position position="143"/>
    </location>
    <ligand>
        <name>Ca(2+)</name>
        <dbReference type="ChEBI" id="CHEBI:29108"/>
    </ligand>
</feature>
<dbReference type="PANTHER" id="PTHR13023:SF3">
    <property type="entry name" value="SOLUBLE CALCIUM-ACTIVATED NUCLEOTIDASE 1"/>
    <property type="match status" value="1"/>
</dbReference>
<dbReference type="PANTHER" id="PTHR13023">
    <property type="entry name" value="APYRASE"/>
    <property type="match status" value="1"/>
</dbReference>
<dbReference type="GO" id="GO:0030166">
    <property type="term" value="P:proteoglycan biosynthetic process"/>
    <property type="evidence" value="ECO:0007669"/>
    <property type="project" value="TreeGrafter"/>
</dbReference>
<name>A0A0N4XT64_NIPBR</name>
<keyword evidence="3" id="KW-0378">Hydrolase</keyword>
<reference evidence="9" key="1">
    <citation type="submission" date="2016-04" db="UniProtKB">
        <authorList>
            <consortium name="WormBaseParasite"/>
        </authorList>
    </citation>
    <scope>IDENTIFICATION</scope>
</reference>
<reference evidence="7 8" key="2">
    <citation type="submission" date="2018-11" db="EMBL/GenBank/DDBJ databases">
        <authorList>
            <consortium name="Pathogen Informatics"/>
        </authorList>
    </citation>
    <scope>NUCLEOTIDE SEQUENCE [LARGE SCALE GENOMIC DNA]</scope>
</reference>
<dbReference type="Proteomes" id="UP000271162">
    <property type="component" value="Unassembled WGS sequence"/>
</dbReference>
<proteinExistence type="inferred from homology"/>
<evidence type="ECO:0000256" key="2">
    <source>
        <dbReference type="ARBA" id="ARBA00022723"/>
    </source>
</evidence>
<evidence type="ECO:0000313" key="9">
    <source>
        <dbReference type="WBParaSite" id="NBR_0000576101-mRNA-1"/>
    </source>
</evidence>
<dbReference type="Pfam" id="PF06079">
    <property type="entry name" value="Apyrase"/>
    <property type="match status" value="2"/>
</dbReference>
<evidence type="ECO:0000256" key="6">
    <source>
        <dbReference type="PIRSR" id="PIRSR609283-1"/>
    </source>
</evidence>
<organism evidence="9">
    <name type="scientific">Nippostrongylus brasiliensis</name>
    <name type="common">Rat hookworm</name>
    <dbReference type="NCBI Taxonomy" id="27835"/>
    <lineage>
        <taxon>Eukaryota</taxon>
        <taxon>Metazoa</taxon>
        <taxon>Ecdysozoa</taxon>
        <taxon>Nematoda</taxon>
        <taxon>Chromadorea</taxon>
        <taxon>Rhabditida</taxon>
        <taxon>Rhabditina</taxon>
        <taxon>Rhabditomorpha</taxon>
        <taxon>Strongyloidea</taxon>
        <taxon>Heligmosomidae</taxon>
        <taxon>Nippostrongylus</taxon>
    </lineage>
</organism>
<evidence type="ECO:0000313" key="7">
    <source>
        <dbReference type="EMBL" id="VDL69351.1"/>
    </source>
</evidence>
<keyword evidence="8" id="KW-1185">Reference proteome</keyword>